<sequence length="369" mass="43205">MSSTIFKPFFELTNYDVRFEIYQHLQGGQVCIGDDYKGLILSCQQIYHETRHVSSRALLLYLKRVKEEFDHKMIMDIQLPILTPSTLMEYIRNVIFTIPVLGERDPWLPERLPPTRRGGWRNVPFILSSLLNKPFDSVTILFYNDRVNMGDEELDRIEKITDEFATNILGAIMKDLAQCITWSHNQETFYDAWNSYEPVLPEDGNLLADMNSIVRVNPRLPPKPINTKKIQLAWDLRNEEEFSTEITMRGLEWSYSKAVERRLRKLLKKNKQPQWPKYHELQSQDGLVGIRSLYSPQRWAPYSEEEVPLLFDQSGGFLPCSSNGVFYPPEQGLKGMTLRQLDKMRCVRGAYNDHRQHTVRLASERCIRI</sequence>
<keyword evidence="2" id="KW-1185">Reference proteome</keyword>
<accession>A0A2T2PCV8</accession>
<name>A0A2T2PCV8_CORCC</name>
<dbReference type="AlphaFoldDB" id="A0A2T2PCV8"/>
<evidence type="ECO:0000313" key="2">
    <source>
        <dbReference type="Proteomes" id="UP000240883"/>
    </source>
</evidence>
<organism evidence="1 2">
    <name type="scientific">Corynespora cassiicola Philippines</name>
    <dbReference type="NCBI Taxonomy" id="1448308"/>
    <lineage>
        <taxon>Eukaryota</taxon>
        <taxon>Fungi</taxon>
        <taxon>Dikarya</taxon>
        <taxon>Ascomycota</taxon>
        <taxon>Pezizomycotina</taxon>
        <taxon>Dothideomycetes</taxon>
        <taxon>Pleosporomycetidae</taxon>
        <taxon>Pleosporales</taxon>
        <taxon>Corynesporascaceae</taxon>
        <taxon>Corynespora</taxon>
    </lineage>
</organism>
<reference evidence="1 2" key="1">
    <citation type="journal article" date="2018" name="Front. Microbiol.">
        <title>Genome-Wide Analysis of Corynespora cassiicola Leaf Fall Disease Putative Effectors.</title>
        <authorList>
            <person name="Lopez D."/>
            <person name="Ribeiro S."/>
            <person name="Label P."/>
            <person name="Fumanal B."/>
            <person name="Venisse J.S."/>
            <person name="Kohler A."/>
            <person name="de Oliveira R.R."/>
            <person name="Labutti K."/>
            <person name="Lipzen A."/>
            <person name="Lail K."/>
            <person name="Bauer D."/>
            <person name="Ohm R.A."/>
            <person name="Barry K.W."/>
            <person name="Spatafora J."/>
            <person name="Grigoriev I.V."/>
            <person name="Martin F.M."/>
            <person name="Pujade-Renaud V."/>
        </authorList>
    </citation>
    <scope>NUCLEOTIDE SEQUENCE [LARGE SCALE GENOMIC DNA]</scope>
    <source>
        <strain evidence="1 2">Philippines</strain>
    </source>
</reference>
<evidence type="ECO:0000313" key="1">
    <source>
        <dbReference type="EMBL" id="PSN75376.1"/>
    </source>
</evidence>
<protein>
    <submittedName>
        <fullName evidence="1">Uncharacterized protein</fullName>
    </submittedName>
</protein>
<dbReference type="EMBL" id="KZ678128">
    <property type="protein sequence ID" value="PSN75376.1"/>
    <property type="molecule type" value="Genomic_DNA"/>
</dbReference>
<gene>
    <name evidence="1" type="ORF">BS50DRAFT_582074</name>
</gene>
<dbReference type="Proteomes" id="UP000240883">
    <property type="component" value="Unassembled WGS sequence"/>
</dbReference>
<proteinExistence type="predicted"/>